<dbReference type="SUPFAM" id="SSF88659">
    <property type="entry name" value="Sigma3 and sigma4 domains of RNA polymerase sigma factors"/>
    <property type="match status" value="1"/>
</dbReference>
<dbReference type="InterPro" id="IPR013324">
    <property type="entry name" value="RNA_pol_sigma_r3/r4-like"/>
</dbReference>
<dbReference type="EMBL" id="BONP01000013">
    <property type="protein sequence ID" value="GIG40569.1"/>
    <property type="molecule type" value="Genomic_DNA"/>
</dbReference>
<dbReference type="InterPro" id="IPR000792">
    <property type="entry name" value="Tscrpt_reg_LuxR_C"/>
</dbReference>
<evidence type="ECO:0000256" key="4">
    <source>
        <dbReference type="ARBA" id="ARBA00023125"/>
    </source>
</evidence>
<dbReference type="InterPro" id="IPR036388">
    <property type="entry name" value="WH-like_DNA-bd_sf"/>
</dbReference>
<organism evidence="7 8">
    <name type="scientific">Cellulomonas phragmiteti</name>
    <dbReference type="NCBI Taxonomy" id="478780"/>
    <lineage>
        <taxon>Bacteria</taxon>
        <taxon>Bacillati</taxon>
        <taxon>Actinomycetota</taxon>
        <taxon>Actinomycetes</taxon>
        <taxon>Micrococcales</taxon>
        <taxon>Cellulomonadaceae</taxon>
        <taxon>Cellulomonas</taxon>
    </lineage>
</organism>
<keyword evidence="4" id="KW-0238">DNA-binding</keyword>
<evidence type="ECO:0000313" key="7">
    <source>
        <dbReference type="EMBL" id="GIG40569.1"/>
    </source>
</evidence>
<evidence type="ECO:0000256" key="1">
    <source>
        <dbReference type="ARBA" id="ARBA00010641"/>
    </source>
</evidence>
<dbReference type="Pfam" id="PF04542">
    <property type="entry name" value="Sigma70_r2"/>
    <property type="match status" value="1"/>
</dbReference>
<dbReference type="InterPro" id="IPR014284">
    <property type="entry name" value="RNA_pol_sigma-70_dom"/>
</dbReference>
<dbReference type="NCBIfam" id="TIGR02937">
    <property type="entry name" value="sigma70-ECF"/>
    <property type="match status" value="1"/>
</dbReference>
<evidence type="ECO:0000313" key="8">
    <source>
        <dbReference type="Proteomes" id="UP000614741"/>
    </source>
</evidence>
<dbReference type="InterPro" id="IPR039425">
    <property type="entry name" value="RNA_pol_sigma-70-like"/>
</dbReference>
<keyword evidence="2" id="KW-0805">Transcription regulation</keyword>
<proteinExistence type="inferred from homology"/>
<dbReference type="Proteomes" id="UP000614741">
    <property type="component" value="Unassembled WGS sequence"/>
</dbReference>
<evidence type="ECO:0000256" key="5">
    <source>
        <dbReference type="ARBA" id="ARBA00023163"/>
    </source>
</evidence>
<dbReference type="SMART" id="SM00421">
    <property type="entry name" value="HTH_LUXR"/>
    <property type="match status" value="1"/>
</dbReference>
<feature type="domain" description="HTH luxR-type" evidence="6">
    <location>
        <begin position="111"/>
        <end position="174"/>
    </location>
</feature>
<name>A0ABQ4DMI8_9CELL</name>
<evidence type="ECO:0000259" key="6">
    <source>
        <dbReference type="SMART" id="SM00421"/>
    </source>
</evidence>
<dbReference type="Gene3D" id="1.10.1740.10">
    <property type="match status" value="1"/>
</dbReference>
<protein>
    <submittedName>
        <fullName evidence="7">RNA polymerase subunit sigma-24</fullName>
    </submittedName>
</protein>
<keyword evidence="8" id="KW-1185">Reference proteome</keyword>
<reference evidence="7 8" key="1">
    <citation type="submission" date="2021-01" db="EMBL/GenBank/DDBJ databases">
        <title>Whole genome shotgun sequence of Cellulomonas phragmiteti NBRC 110785.</title>
        <authorList>
            <person name="Komaki H."/>
            <person name="Tamura T."/>
        </authorList>
    </citation>
    <scope>NUCLEOTIDE SEQUENCE [LARGE SCALE GENOMIC DNA]</scope>
    <source>
        <strain evidence="7 8">NBRC 110785</strain>
    </source>
</reference>
<keyword evidence="5" id="KW-0804">Transcription</keyword>
<accession>A0ABQ4DMI8</accession>
<dbReference type="Gene3D" id="1.10.10.10">
    <property type="entry name" value="Winged helix-like DNA-binding domain superfamily/Winged helix DNA-binding domain"/>
    <property type="match status" value="1"/>
</dbReference>
<keyword evidence="3" id="KW-0731">Sigma factor</keyword>
<dbReference type="PANTHER" id="PTHR43133">
    <property type="entry name" value="RNA POLYMERASE ECF-TYPE SIGMA FACTO"/>
    <property type="match status" value="1"/>
</dbReference>
<dbReference type="InterPro" id="IPR013325">
    <property type="entry name" value="RNA_pol_sigma_r2"/>
</dbReference>
<sequence length="190" mass="20821">MTPQDVRDTFATLARERGPALVGYASLLTGDRAAAEDLVQDALLKVFVRARAGFRPDVAEAYVRRAILTLYVDGYRRRRHLGALRHLLAHDGARDGPDVSAPDRLDLRAALLVLTPRERACVVLRFYEDLTVPEIADRMGLATGTVKRYLSNAIGRLESVLGPLASRRDDADGAVDVLTVEIDDTTRPGS</sequence>
<dbReference type="Pfam" id="PF08281">
    <property type="entry name" value="Sigma70_r4_2"/>
    <property type="match status" value="1"/>
</dbReference>
<dbReference type="InterPro" id="IPR013249">
    <property type="entry name" value="RNA_pol_sigma70_r4_t2"/>
</dbReference>
<gene>
    <name evidence="7" type="ORF">Cph01nite_23310</name>
</gene>
<dbReference type="SUPFAM" id="SSF88946">
    <property type="entry name" value="Sigma2 domain of RNA polymerase sigma factors"/>
    <property type="match status" value="1"/>
</dbReference>
<evidence type="ECO:0000256" key="2">
    <source>
        <dbReference type="ARBA" id="ARBA00023015"/>
    </source>
</evidence>
<evidence type="ECO:0000256" key="3">
    <source>
        <dbReference type="ARBA" id="ARBA00023082"/>
    </source>
</evidence>
<comment type="caution">
    <text evidence="7">The sequence shown here is derived from an EMBL/GenBank/DDBJ whole genome shotgun (WGS) entry which is preliminary data.</text>
</comment>
<dbReference type="InterPro" id="IPR007627">
    <property type="entry name" value="RNA_pol_sigma70_r2"/>
</dbReference>
<dbReference type="CDD" id="cd06171">
    <property type="entry name" value="Sigma70_r4"/>
    <property type="match status" value="1"/>
</dbReference>
<dbReference type="RefSeq" id="WP_203674391.1">
    <property type="nucleotide sequence ID" value="NZ_BONP01000013.1"/>
</dbReference>
<comment type="similarity">
    <text evidence="1">Belongs to the sigma-70 factor family. ECF subfamily.</text>
</comment>
<dbReference type="PANTHER" id="PTHR43133:SF50">
    <property type="entry name" value="ECF RNA POLYMERASE SIGMA FACTOR SIGM"/>
    <property type="match status" value="1"/>
</dbReference>